<dbReference type="GO" id="GO:0003700">
    <property type="term" value="F:DNA-binding transcription factor activity"/>
    <property type="evidence" value="ECO:0007669"/>
    <property type="project" value="InterPro"/>
</dbReference>
<dbReference type="GO" id="GO:0043565">
    <property type="term" value="F:sequence-specific DNA binding"/>
    <property type="evidence" value="ECO:0007669"/>
    <property type="project" value="TreeGrafter"/>
</dbReference>
<proteinExistence type="inferred from homology"/>
<dbReference type="InterPro" id="IPR036388">
    <property type="entry name" value="WH-like_DNA-bd_sf"/>
</dbReference>
<keyword evidence="4" id="KW-0804">Transcription</keyword>
<feature type="domain" description="HTH lysR-type" evidence="5">
    <location>
        <begin position="32"/>
        <end position="89"/>
    </location>
</feature>
<keyword evidence="3" id="KW-0238">DNA-binding</keyword>
<keyword evidence="2" id="KW-0805">Transcription regulation</keyword>
<dbReference type="InterPro" id="IPR000847">
    <property type="entry name" value="LysR_HTH_N"/>
</dbReference>
<organism evidence="6 7">
    <name type="scientific">Candidatus Sedimenticola endophacoides</name>
    <dbReference type="NCBI Taxonomy" id="2548426"/>
    <lineage>
        <taxon>Bacteria</taxon>
        <taxon>Pseudomonadati</taxon>
        <taxon>Pseudomonadota</taxon>
        <taxon>Gammaproteobacteria</taxon>
        <taxon>Chromatiales</taxon>
        <taxon>Sedimenticolaceae</taxon>
        <taxon>Sedimenticola</taxon>
    </lineage>
</organism>
<evidence type="ECO:0000256" key="1">
    <source>
        <dbReference type="ARBA" id="ARBA00009437"/>
    </source>
</evidence>
<dbReference type="AlphaFoldDB" id="A0A6N4DW36"/>
<dbReference type="InterPro" id="IPR005119">
    <property type="entry name" value="LysR_subst-bd"/>
</dbReference>
<evidence type="ECO:0000256" key="3">
    <source>
        <dbReference type="ARBA" id="ARBA00023125"/>
    </source>
</evidence>
<reference evidence="6 7" key="1">
    <citation type="submission" date="2018-01" db="EMBL/GenBank/DDBJ databases">
        <title>Novel co-symbiosis in the lucinid bivalve Phacoides pectinatus.</title>
        <authorList>
            <person name="Lim S.J."/>
            <person name="Davis B.G."/>
            <person name="Gill D.E."/>
            <person name="Engel A.S."/>
            <person name="Anderson L.C."/>
            <person name="Campbell B.J."/>
        </authorList>
    </citation>
    <scope>NUCLEOTIDE SEQUENCE [LARGE SCALE GENOMIC DNA]</scope>
    <source>
        <strain evidence="6">N3_P5</strain>
    </source>
</reference>
<name>A0A6N4DW36_9GAMM</name>
<protein>
    <submittedName>
        <fullName evidence="6">Transcriptional regulator</fullName>
    </submittedName>
</protein>
<evidence type="ECO:0000256" key="4">
    <source>
        <dbReference type="ARBA" id="ARBA00023163"/>
    </source>
</evidence>
<dbReference type="EMBL" id="PQCO01000199">
    <property type="protein sequence ID" value="PUE01527.1"/>
    <property type="molecule type" value="Genomic_DNA"/>
</dbReference>
<dbReference type="Proteomes" id="UP000250928">
    <property type="component" value="Unassembled WGS sequence"/>
</dbReference>
<sequence length="333" mass="37267">MLGALRKGDKRSLLTISLKYFHLQGAPIRRLPPLNALRCFEAAARLGSFNAAAGELCVTPSAISHQIKTLEAFLGSALFRREKRRTLLTGAGRKYLSSITHALDEIDTATRRLISSPNSSAVNISVVPGFLTRWLVPRLRDFQEHYPDVELRLSASTASVDFQRSDIDMAIYFGRGEWEGVEIHYLRSVSLRPVCSPHLLRGPHPLRSPADLQHHTLLHVANRAREWDQVLEMEGLSSAIARKSLTLSSTALALSAAIEGAGVALSDRRMIERELEYGQLVIPFDIRFETKNAFYLVYQQGRPLTYGMQCFSDWLRDEIGQPENTSETQEPGP</sequence>
<dbReference type="CDD" id="cd08432">
    <property type="entry name" value="PBP2_GcdR_TrpI_HvrB_AmpR_like"/>
    <property type="match status" value="1"/>
</dbReference>
<dbReference type="PANTHER" id="PTHR30537:SF26">
    <property type="entry name" value="GLYCINE CLEAVAGE SYSTEM TRANSCRIPTIONAL ACTIVATOR"/>
    <property type="match status" value="1"/>
</dbReference>
<dbReference type="SUPFAM" id="SSF53850">
    <property type="entry name" value="Periplasmic binding protein-like II"/>
    <property type="match status" value="1"/>
</dbReference>
<dbReference type="SUPFAM" id="SSF46785">
    <property type="entry name" value="Winged helix' DNA-binding domain"/>
    <property type="match status" value="1"/>
</dbReference>
<dbReference type="FunFam" id="1.10.10.10:FF:000038">
    <property type="entry name" value="Glycine cleavage system transcriptional activator"/>
    <property type="match status" value="1"/>
</dbReference>
<evidence type="ECO:0000313" key="6">
    <source>
        <dbReference type="EMBL" id="PUE01527.1"/>
    </source>
</evidence>
<evidence type="ECO:0000313" key="7">
    <source>
        <dbReference type="Proteomes" id="UP000250928"/>
    </source>
</evidence>
<evidence type="ECO:0000256" key="2">
    <source>
        <dbReference type="ARBA" id="ARBA00023015"/>
    </source>
</evidence>
<dbReference type="NCBIfam" id="NF008352">
    <property type="entry name" value="PRK11139.1"/>
    <property type="match status" value="1"/>
</dbReference>
<dbReference type="GO" id="GO:0006351">
    <property type="term" value="P:DNA-templated transcription"/>
    <property type="evidence" value="ECO:0007669"/>
    <property type="project" value="TreeGrafter"/>
</dbReference>
<dbReference type="FunFam" id="3.40.190.10:FF:000017">
    <property type="entry name" value="Glycine cleavage system transcriptional activator"/>
    <property type="match status" value="1"/>
</dbReference>
<gene>
    <name evidence="6" type="ORF">C3L24_07745</name>
</gene>
<dbReference type="Gene3D" id="1.10.10.10">
    <property type="entry name" value="Winged helix-like DNA-binding domain superfamily/Winged helix DNA-binding domain"/>
    <property type="match status" value="1"/>
</dbReference>
<dbReference type="Pfam" id="PF03466">
    <property type="entry name" value="LysR_substrate"/>
    <property type="match status" value="1"/>
</dbReference>
<dbReference type="PANTHER" id="PTHR30537">
    <property type="entry name" value="HTH-TYPE TRANSCRIPTIONAL REGULATOR"/>
    <property type="match status" value="1"/>
</dbReference>
<comment type="similarity">
    <text evidence="1">Belongs to the LysR transcriptional regulatory family.</text>
</comment>
<dbReference type="InterPro" id="IPR036390">
    <property type="entry name" value="WH_DNA-bd_sf"/>
</dbReference>
<dbReference type="PROSITE" id="PS50931">
    <property type="entry name" value="HTH_LYSR"/>
    <property type="match status" value="1"/>
</dbReference>
<dbReference type="InterPro" id="IPR058163">
    <property type="entry name" value="LysR-type_TF_proteobact-type"/>
</dbReference>
<dbReference type="Gene3D" id="3.40.190.10">
    <property type="entry name" value="Periplasmic binding protein-like II"/>
    <property type="match status" value="2"/>
</dbReference>
<accession>A0A6N4DW36</accession>
<evidence type="ECO:0000259" key="5">
    <source>
        <dbReference type="PROSITE" id="PS50931"/>
    </source>
</evidence>
<dbReference type="Pfam" id="PF00126">
    <property type="entry name" value="HTH_1"/>
    <property type="match status" value="1"/>
</dbReference>
<comment type="caution">
    <text evidence="6">The sequence shown here is derived from an EMBL/GenBank/DDBJ whole genome shotgun (WGS) entry which is preliminary data.</text>
</comment>